<dbReference type="EMBL" id="KB742580">
    <property type="protein sequence ID" value="EOB06807.1"/>
    <property type="molecule type" value="Genomic_DNA"/>
</dbReference>
<gene>
    <name evidence="1" type="ORF">Anapl_04856</name>
</gene>
<evidence type="ECO:0000313" key="2">
    <source>
        <dbReference type="Proteomes" id="UP000296049"/>
    </source>
</evidence>
<keyword evidence="2" id="KW-1185">Reference proteome</keyword>
<protein>
    <submittedName>
        <fullName evidence="1">Uncharacterized protein</fullName>
    </submittedName>
</protein>
<dbReference type="AlphaFoldDB" id="R0KAD5"/>
<organism evidence="1 2">
    <name type="scientific">Anas platyrhynchos</name>
    <name type="common">Mallard</name>
    <name type="synonym">Anas boschas</name>
    <dbReference type="NCBI Taxonomy" id="8839"/>
    <lineage>
        <taxon>Eukaryota</taxon>
        <taxon>Metazoa</taxon>
        <taxon>Chordata</taxon>
        <taxon>Craniata</taxon>
        <taxon>Vertebrata</taxon>
        <taxon>Euteleostomi</taxon>
        <taxon>Archelosauria</taxon>
        <taxon>Archosauria</taxon>
        <taxon>Dinosauria</taxon>
        <taxon>Saurischia</taxon>
        <taxon>Theropoda</taxon>
        <taxon>Coelurosauria</taxon>
        <taxon>Aves</taxon>
        <taxon>Neognathae</taxon>
        <taxon>Galloanserae</taxon>
        <taxon>Anseriformes</taxon>
        <taxon>Anatidae</taxon>
        <taxon>Anatinae</taxon>
        <taxon>Anas</taxon>
    </lineage>
</organism>
<dbReference type="Proteomes" id="UP000296049">
    <property type="component" value="Unassembled WGS sequence"/>
</dbReference>
<evidence type="ECO:0000313" key="1">
    <source>
        <dbReference type="EMBL" id="EOB06807.1"/>
    </source>
</evidence>
<reference evidence="2" key="1">
    <citation type="journal article" date="2013" name="Nat. Genet.">
        <title>The duck genome and transcriptome provide insight into an avian influenza virus reservoir species.</title>
        <authorList>
            <person name="Huang Y."/>
            <person name="Li Y."/>
            <person name="Burt D.W."/>
            <person name="Chen H."/>
            <person name="Zhang Y."/>
            <person name="Qian W."/>
            <person name="Kim H."/>
            <person name="Gan S."/>
            <person name="Zhao Y."/>
            <person name="Li J."/>
            <person name="Yi K."/>
            <person name="Feng H."/>
            <person name="Zhu P."/>
            <person name="Li B."/>
            <person name="Liu Q."/>
            <person name="Fairley S."/>
            <person name="Magor K.E."/>
            <person name="Du Z."/>
            <person name="Hu X."/>
            <person name="Goodman L."/>
            <person name="Tafer H."/>
            <person name="Vignal A."/>
            <person name="Lee T."/>
            <person name="Kim K.W."/>
            <person name="Sheng Z."/>
            <person name="An Y."/>
            <person name="Searle S."/>
            <person name="Herrero J."/>
            <person name="Groenen M.A."/>
            <person name="Crooijmans R.P."/>
            <person name="Faraut T."/>
            <person name="Cai Q."/>
            <person name="Webster R.G."/>
            <person name="Aldridge J.R."/>
            <person name="Warren W.C."/>
            <person name="Bartschat S."/>
            <person name="Kehr S."/>
            <person name="Marz M."/>
            <person name="Stadler P.F."/>
            <person name="Smith J."/>
            <person name="Kraus R.H."/>
            <person name="Zhao Y."/>
            <person name="Ren L."/>
            <person name="Fei J."/>
            <person name="Morisson M."/>
            <person name="Kaiser P."/>
            <person name="Griffin D.K."/>
            <person name="Rao M."/>
            <person name="Pitel F."/>
            <person name="Wang J."/>
            <person name="Li N."/>
        </authorList>
    </citation>
    <scope>NUCLEOTIDE SEQUENCE [LARGE SCALE GENOMIC DNA]</scope>
</reference>
<proteinExistence type="predicted"/>
<sequence length="126" mass="14191">MYLQMWWLLPAHEEGEEAVGAKQPDVQALRSGCPLLLGEGPQELHTIFLLTCGAAVQNRVLFPSVITRTYSPSPENTPKKILKQRLPGAWIKRDHAQTNLCMARSRLHREDPDSYRLDFAIGLGEV</sequence>
<accession>R0KAD5</accession>
<name>R0KAD5_ANAPL</name>